<dbReference type="InterPro" id="IPR045584">
    <property type="entry name" value="Pilin-like"/>
</dbReference>
<dbReference type="Proteomes" id="UP000620139">
    <property type="component" value="Unassembled WGS sequence"/>
</dbReference>
<keyword evidence="3 6" id="KW-0812">Transmembrane</keyword>
<evidence type="ECO:0000256" key="3">
    <source>
        <dbReference type="ARBA" id="ARBA00022692"/>
    </source>
</evidence>
<evidence type="ECO:0000256" key="6">
    <source>
        <dbReference type="SAM" id="Phobius"/>
    </source>
</evidence>
<dbReference type="NCBIfam" id="TIGR02532">
    <property type="entry name" value="IV_pilin_GFxxxE"/>
    <property type="match status" value="1"/>
</dbReference>
<reference evidence="7" key="1">
    <citation type="submission" date="2020-12" db="EMBL/GenBank/DDBJ databases">
        <title>The genome sequence of Inhella sp. 4Y17.</title>
        <authorList>
            <person name="Liu Y."/>
        </authorList>
    </citation>
    <scope>NUCLEOTIDE SEQUENCE</scope>
    <source>
        <strain evidence="7">4Y10</strain>
    </source>
</reference>
<keyword evidence="5 6" id="KW-0472">Membrane</keyword>
<dbReference type="EMBL" id="JAEDAL010000001">
    <property type="protein sequence ID" value="MBH9551329.1"/>
    <property type="molecule type" value="Genomic_DNA"/>
</dbReference>
<organism evidence="7 8">
    <name type="scientific">Inhella gelatinilytica</name>
    <dbReference type="NCBI Taxonomy" id="2795030"/>
    <lineage>
        <taxon>Bacteria</taxon>
        <taxon>Pseudomonadati</taxon>
        <taxon>Pseudomonadota</taxon>
        <taxon>Betaproteobacteria</taxon>
        <taxon>Burkholderiales</taxon>
        <taxon>Sphaerotilaceae</taxon>
        <taxon>Inhella</taxon>
    </lineage>
</organism>
<comment type="caution">
    <text evidence="7">The sequence shown here is derived from an EMBL/GenBank/DDBJ whole genome shotgun (WGS) entry which is preliminary data.</text>
</comment>
<gene>
    <name evidence="7" type="ORF">I7X43_00595</name>
</gene>
<evidence type="ECO:0000313" key="8">
    <source>
        <dbReference type="Proteomes" id="UP000620139"/>
    </source>
</evidence>
<dbReference type="Pfam" id="PF07963">
    <property type="entry name" value="N_methyl"/>
    <property type="match status" value="1"/>
</dbReference>
<keyword evidence="4 6" id="KW-1133">Transmembrane helix</keyword>
<sequence>MRATSRHQSGFTIIELIVVIVILGVLAATALPRFVDIGDDAKTAAVQGVAGAAGSAMTLNYSGCAIKNHSTADATKCKLVNDCTDVAGLMQGGAMPAGYVASDAGGSSTTNGTSLTCTIETSDGKKSATYTGIAAGN</sequence>
<dbReference type="PANTHER" id="PTHR30093:SF44">
    <property type="entry name" value="TYPE II SECRETION SYSTEM CORE PROTEIN G"/>
    <property type="match status" value="1"/>
</dbReference>
<name>A0A931NC93_9BURK</name>
<evidence type="ECO:0000313" key="7">
    <source>
        <dbReference type="EMBL" id="MBH9551329.1"/>
    </source>
</evidence>
<evidence type="ECO:0000256" key="5">
    <source>
        <dbReference type="ARBA" id="ARBA00023136"/>
    </source>
</evidence>
<keyword evidence="8" id="KW-1185">Reference proteome</keyword>
<dbReference type="SUPFAM" id="SSF54523">
    <property type="entry name" value="Pili subunits"/>
    <property type="match status" value="1"/>
</dbReference>
<dbReference type="InterPro" id="IPR012902">
    <property type="entry name" value="N_methyl_site"/>
</dbReference>
<keyword evidence="2" id="KW-0488">Methylation</keyword>
<dbReference type="GO" id="GO:0016020">
    <property type="term" value="C:membrane"/>
    <property type="evidence" value="ECO:0007669"/>
    <property type="project" value="UniProtKB-SubCell"/>
</dbReference>
<dbReference type="RefSeq" id="WP_198098948.1">
    <property type="nucleotide sequence ID" value="NZ_JAEDAL010000001.1"/>
</dbReference>
<proteinExistence type="predicted"/>
<dbReference type="Gene3D" id="3.30.700.10">
    <property type="entry name" value="Glycoprotein, Type 4 Pilin"/>
    <property type="match status" value="1"/>
</dbReference>
<evidence type="ECO:0000256" key="1">
    <source>
        <dbReference type="ARBA" id="ARBA00004167"/>
    </source>
</evidence>
<dbReference type="PANTHER" id="PTHR30093">
    <property type="entry name" value="GENERAL SECRETION PATHWAY PROTEIN G"/>
    <property type="match status" value="1"/>
</dbReference>
<comment type="subcellular location">
    <subcellularLocation>
        <location evidence="1">Membrane</location>
        <topology evidence="1">Single-pass membrane protein</topology>
    </subcellularLocation>
</comment>
<protein>
    <submittedName>
        <fullName evidence="7">Prepilin-type N-terminal cleavage/methylation domain-containing protein</fullName>
    </submittedName>
</protein>
<accession>A0A931NC93</accession>
<feature type="transmembrane region" description="Helical" evidence="6">
    <location>
        <begin position="12"/>
        <end position="31"/>
    </location>
</feature>
<dbReference type="AlphaFoldDB" id="A0A931NC93"/>
<evidence type="ECO:0000256" key="4">
    <source>
        <dbReference type="ARBA" id="ARBA00022989"/>
    </source>
</evidence>
<evidence type="ECO:0000256" key="2">
    <source>
        <dbReference type="ARBA" id="ARBA00022481"/>
    </source>
</evidence>